<name>A0A9X3TNG9_9BACL</name>
<dbReference type="PANTHER" id="PTHR32063">
    <property type="match status" value="1"/>
</dbReference>
<feature type="transmembrane region" description="Helical" evidence="2">
    <location>
        <begin position="525"/>
        <end position="547"/>
    </location>
</feature>
<feature type="transmembrane region" description="Helical" evidence="2">
    <location>
        <begin position="329"/>
        <end position="348"/>
    </location>
</feature>
<dbReference type="Gene3D" id="3.30.2090.10">
    <property type="entry name" value="Multidrug efflux transporter AcrB TolC docking domain, DN and DC subdomains"/>
    <property type="match status" value="2"/>
</dbReference>
<feature type="transmembrane region" description="Helical" evidence="2">
    <location>
        <begin position="854"/>
        <end position="874"/>
    </location>
</feature>
<dbReference type="RefSeq" id="WP_271139539.1">
    <property type="nucleotide sequence ID" value="NZ_JAPYYP010000003.1"/>
</dbReference>
<dbReference type="SUPFAM" id="SSF82714">
    <property type="entry name" value="Multidrug efflux transporter AcrB TolC docking domain, DN and DC subdomains"/>
    <property type="match status" value="2"/>
</dbReference>
<evidence type="ECO:0000256" key="1">
    <source>
        <dbReference type="SAM" id="MobiDB-lite"/>
    </source>
</evidence>
<dbReference type="SUPFAM" id="SSF82866">
    <property type="entry name" value="Multidrug efflux transporter AcrB transmembrane domain"/>
    <property type="match status" value="2"/>
</dbReference>
<organism evidence="3 4">
    <name type="scientific">Brevibacillus thermoruber</name>
    <dbReference type="NCBI Taxonomy" id="33942"/>
    <lineage>
        <taxon>Bacteria</taxon>
        <taxon>Bacillati</taxon>
        <taxon>Bacillota</taxon>
        <taxon>Bacilli</taxon>
        <taxon>Bacillales</taxon>
        <taxon>Paenibacillaceae</taxon>
        <taxon>Brevibacillus</taxon>
    </lineage>
</organism>
<dbReference type="EMBL" id="JAPYYP010000003">
    <property type="protein sequence ID" value="MDA5107529.1"/>
    <property type="molecule type" value="Genomic_DNA"/>
</dbReference>
<protein>
    <submittedName>
        <fullName evidence="3">Efflux RND transporter permease subunit</fullName>
    </submittedName>
</protein>
<dbReference type="PANTHER" id="PTHR32063:SF24">
    <property type="entry name" value="CATION EFFLUX SYSTEM (ACRB_ACRD_ACRF FAMILY)"/>
    <property type="match status" value="1"/>
</dbReference>
<reference evidence="3" key="1">
    <citation type="submission" date="2022-12" db="EMBL/GenBank/DDBJ databases">
        <title>Draft genome sequence of the thermophilic strain Brevibacillus thermoruber HT42, isolated from Los Humeros, Puebla, Mexico, with biotechnological potential.</title>
        <authorList>
            <person name="Lara Sanchez J."/>
            <person name="Solis Palacios R."/>
            <person name="Bustos Baena A.S."/>
            <person name="Ruz Baez A.E."/>
            <person name="Espinosa Luna G."/>
            <person name="Oliart Ros R.M."/>
        </authorList>
    </citation>
    <scope>NUCLEOTIDE SEQUENCE</scope>
    <source>
        <strain evidence="3">HT42</strain>
    </source>
</reference>
<comment type="caution">
    <text evidence="3">The sequence shown here is derived from an EMBL/GenBank/DDBJ whole genome shotgun (WGS) entry which is preliminary data.</text>
</comment>
<dbReference type="Proteomes" id="UP001151071">
    <property type="component" value="Unassembled WGS sequence"/>
</dbReference>
<dbReference type="InterPro" id="IPR027463">
    <property type="entry name" value="AcrB_DN_DC_subdom"/>
</dbReference>
<feature type="transmembrane region" description="Helical" evidence="2">
    <location>
        <begin position="387"/>
        <end position="406"/>
    </location>
</feature>
<evidence type="ECO:0000313" key="4">
    <source>
        <dbReference type="Proteomes" id="UP001151071"/>
    </source>
</evidence>
<dbReference type="Gene3D" id="1.20.1640.10">
    <property type="entry name" value="Multidrug efflux transporter AcrB transmembrane domain"/>
    <property type="match status" value="3"/>
</dbReference>
<keyword evidence="2" id="KW-0812">Transmembrane</keyword>
<dbReference type="GO" id="GO:0042910">
    <property type="term" value="F:xenobiotic transmembrane transporter activity"/>
    <property type="evidence" value="ECO:0007669"/>
    <property type="project" value="TreeGrafter"/>
</dbReference>
<keyword evidence="4" id="KW-1185">Reference proteome</keyword>
<dbReference type="InterPro" id="IPR001036">
    <property type="entry name" value="Acrflvin-R"/>
</dbReference>
<keyword evidence="2" id="KW-0472">Membrane</keyword>
<proteinExistence type="predicted"/>
<keyword evidence="2" id="KW-1133">Transmembrane helix</keyword>
<gene>
    <name evidence="3" type="ORF">O3V59_04085</name>
</gene>
<dbReference type="Pfam" id="PF00873">
    <property type="entry name" value="ACR_tran"/>
    <property type="match status" value="2"/>
</dbReference>
<dbReference type="Gene3D" id="3.30.70.1320">
    <property type="entry name" value="Multidrug efflux transporter AcrB pore domain like"/>
    <property type="match status" value="1"/>
</dbReference>
<feature type="transmembrane region" description="Helical" evidence="2">
    <location>
        <begin position="355"/>
        <end position="375"/>
    </location>
</feature>
<feature type="transmembrane region" description="Helical" evidence="2">
    <location>
        <begin position="984"/>
        <end position="1004"/>
    </location>
</feature>
<feature type="transmembrane region" description="Helical" evidence="2">
    <location>
        <begin position="427"/>
        <end position="447"/>
    </location>
</feature>
<evidence type="ECO:0000256" key="2">
    <source>
        <dbReference type="SAM" id="Phobius"/>
    </source>
</evidence>
<feature type="transmembrane region" description="Helical" evidence="2">
    <location>
        <begin position="881"/>
        <end position="902"/>
    </location>
</feature>
<dbReference type="GO" id="GO:0005886">
    <property type="term" value="C:plasma membrane"/>
    <property type="evidence" value="ECO:0007669"/>
    <property type="project" value="TreeGrafter"/>
</dbReference>
<evidence type="ECO:0000313" key="3">
    <source>
        <dbReference type="EMBL" id="MDA5107529.1"/>
    </source>
</evidence>
<feature type="compositionally biased region" description="Basic and acidic residues" evidence="1">
    <location>
        <begin position="1041"/>
        <end position="1071"/>
    </location>
</feature>
<accession>A0A9X3TNG9</accession>
<dbReference type="Gene3D" id="3.30.70.1430">
    <property type="entry name" value="Multidrug efflux transporter AcrB pore domain"/>
    <property type="match status" value="2"/>
</dbReference>
<dbReference type="Gene3D" id="3.30.70.1440">
    <property type="entry name" value="Multidrug efflux transporter AcrB pore domain"/>
    <property type="match status" value="1"/>
</dbReference>
<feature type="region of interest" description="Disordered" evidence="1">
    <location>
        <begin position="1041"/>
        <end position="1088"/>
    </location>
</feature>
<feature type="transmembrane region" description="Helical" evidence="2">
    <location>
        <begin position="459"/>
        <end position="477"/>
    </location>
</feature>
<dbReference type="SUPFAM" id="SSF82693">
    <property type="entry name" value="Multidrug efflux transporter AcrB pore domain, PN1, PN2, PC1 and PC2 subdomains"/>
    <property type="match status" value="2"/>
</dbReference>
<sequence>MSNRTFASTWPALARLLALVCCLLAVGALAKMDVALLPDRPLPEYVITLEAPGLSAETVDESVTRPVEDAVRELDAGVHISSESRMGETTLTVKTAGLPDSGYKERLERKLQEAAARLPVNGWRLSQANLADRQIGRYLLHGADVQTLADAASYAVYDKLAAIPGVARVEVEDQSVREEVELVFRPSMLLTYGLTPGDVLGQLRDVGADEQVGAVGTGGERTSFQWTGQLSGLQELGQKLIATEKGYVPLKELAEVRDLRGSKGEEVTVYRGEPAVGISVFATEAAQVPAVRAEVEQAVAEWNEQAAGRYTLDPVEDRSQALTAALRDIGWLVAMAALGAALMLGVSLRSAAAALLTLYAACLAVGALLGGMWLSGMPLTLTSLGPTAVFALLYIGAGAALIHRLAGAGRLSPLFCLREARSLMKPLLLAVVVCAAGWSALMVTDFLKAADLPLLYDALPVLLLGTLSMLLVYGFIVPVQAARWLPDGAAGGRTAEGRLSAGSLMGGRVGRFLKNRWERSVDQGFLPYGITVALSLSAVVLLHAFVLTEPYGKTEGQEKTLSLEMVRGSTLDEAIRAARTAEERLRGLEEVRDLYTTASRERLTFHLKLADKSRWTRTRTELEKELDKRLREIPGTDPFALVLSEDQKTRLEFTVKGPSLHTAREIAGQMVAYLQELRWTDDDGRELITDERLGEGGTGTYIAIRPKPEMLVRYRVTEEEIKRQLAAYLGKQQAGTLHGNTGAVPVTARFPDKWMEHPDQVKHILIRTPQGAVRLGDLTEWTIAEEPPVYRRVDGMYVFKLSSAVSMPEWIEGLSFGIPRSMEEKITIPEGYAILNANEWRKLEEAEADEKDTVGRVLAVAGAAAAVLLFSLLLHRRLRDGVVALALLPVLAGGVTIGLLWLDRPLNLMGVYGIAAACAVMTQQALIHLDELFRAGGGAPSVLDGIRAGTGRALRPLVCVLAATAAACLPLADGWTEGAGLHASFAAALLAGLLLAAYAVLVLVPAMQHAAEQRLAGRAGLSLAELRRRLHAWWENEQVRRRDAREQKRQEKERLAKRAEEAVPVRDRHELTEEDFQPLPVTARDAHP</sequence>
<dbReference type="AlphaFoldDB" id="A0A9X3TNG9"/>